<dbReference type="OrthoDB" id="438179at2759"/>
<dbReference type="Pfam" id="PF12171">
    <property type="entry name" value="zf-C2H2_jaz"/>
    <property type="match status" value="1"/>
</dbReference>
<reference evidence="16 17" key="1">
    <citation type="submission" date="2015-01" db="EMBL/GenBank/DDBJ databases">
        <title>Evolution of Trichinella species and genotypes.</title>
        <authorList>
            <person name="Korhonen P.K."/>
            <person name="Edoardo P."/>
            <person name="Giuseppe L.R."/>
            <person name="Gasser R.B."/>
        </authorList>
    </citation>
    <scope>NUCLEOTIDE SEQUENCE [LARGE SCALE GENOMIC DNA]</scope>
    <source>
        <strain evidence="16">ISS1980</strain>
    </source>
</reference>
<evidence type="ECO:0000256" key="11">
    <source>
        <dbReference type="ARBA" id="ARBA00031499"/>
    </source>
</evidence>
<keyword evidence="3 16" id="KW-0436">Ligase</keyword>
<organism evidence="16 17">
    <name type="scientific">Trichinella papuae</name>
    <dbReference type="NCBI Taxonomy" id="268474"/>
    <lineage>
        <taxon>Eukaryota</taxon>
        <taxon>Metazoa</taxon>
        <taxon>Ecdysozoa</taxon>
        <taxon>Nematoda</taxon>
        <taxon>Enoplea</taxon>
        <taxon>Dorylaimia</taxon>
        <taxon>Trichinellida</taxon>
        <taxon>Trichinellidae</taxon>
        <taxon>Trichinella</taxon>
    </lineage>
</organism>
<dbReference type="GO" id="GO:0005524">
    <property type="term" value="F:ATP binding"/>
    <property type="evidence" value="ECO:0007669"/>
    <property type="project" value="UniProtKB-KW"/>
</dbReference>
<dbReference type="Gene3D" id="1.20.120.1910">
    <property type="entry name" value="Cysteine-tRNA ligase, C-terminal anti-codon recognition domain"/>
    <property type="match status" value="1"/>
</dbReference>
<dbReference type="Pfam" id="PF01406">
    <property type="entry name" value="tRNA-synt_1e"/>
    <property type="match status" value="1"/>
</dbReference>
<dbReference type="Gene3D" id="3.30.160.60">
    <property type="entry name" value="Classic Zinc Finger"/>
    <property type="match status" value="1"/>
</dbReference>
<dbReference type="PANTHER" id="PTHR10890:SF3">
    <property type="entry name" value="CYSTEINE--TRNA LIGASE, CYTOPLASMIC"/>
    <property type="match status" value="1"/>
</dbReference>
<evidence type="ECO:0000256" key="5">
    <source>
        <dbReference type="ARBA" id="ARBA00022741"/>
    </source>
</evidence>
<dbReference type="InterPro" id="IPR024909">
    <property type="entry name" value="Cys-tRNA/MSH_ligase"/>
</dbReference>
<evidence type="ECO:0000313" key="16">
    <source>
        <dbReference type="EMBL" id="KRZ78458.1"/>
    </source>
</evidence>
<evidence type="ECO:0000256" key="7">
    <source>
        <dbReference type="ARBA" id="ARBA00022833"/>
    </source>
</evidence>
<keyword evidence="9" id="KW-0648">Protein biosynthesis</keyword>
<dbReference type="InterPro" id="IPR013087">
    <property type="entry name" value="Znf_C2H2_type"/>
</dbReference>
<dbReference type="Proteomes" id="UP000054843">
    <property type="component" value="Unassembled WGS sequence"/>
</dbReference>
<dbReference type="InterPro" id="IPR022755">
    <property type="entry name" value="Znf_C2H2_jaz"/>
</dbReference>
<dbReference type="EC" id="6.1.1.16" evidence="2"/>
<name>A0A0V1N3C2_9BILA</name>
<keyword evidence="6 13" id="KW-0863">Zinc-finger</keyword>
<evidence type="ECO:0000313" key="17">
    <source>
        <dbReference type="Proteomes" id="UP000054843"/>
    </source>
</evidence>
<feature type="domain" description="C2H2-type" evidence="15">
    <location>
        <begin position="769"/>
        <end position="798"/>
    </location>
</feature>
<dbReference type="SUPFAM" id="SSF52374">
    <property type="entry name" value="Nucleotidylyl transferase"/>
    <property type="match status" value="1"/>
</dbReference>
<evidence type="ECO:0000256" key="3">
    <source>
        <dbReference type="ARBA" id="ARBA00022598"/>
    </source>
</evidence>
<evidence type="ECO:0000256" key="2">
    <source>
        <dbReference type="ARBA" id="ARBA00012832"/>
    </source>
</evidence>
<dbReference type="SUPFAM" id="SSF47323">
    <property type="entry name" value="Anticodon-binding domain of a subclass of class I aminoacyl-tRNA synthetases"/>
    <property type="match status" value="1"/>
</dbReference>
<dbReference type="GO" id="GO:0005737">
    <property type="term" value="C:cytoplasm"/>
    <property type="evidence" value="ECO:0007669"/>
    <property type="project" value="TreeGrafter"/>
</dbReference>
<dbReference type="HAMAP" id="MF_00041">
    <property type="entry name" value="Cys_tRNA_synth"/>
    <property type="match status" value="1"/>
</dbReference>
<comment type="cofactor">
    <cofactor evidence="1">
        <name>Zn(2+)</name>
        <dbReference type="ChEBI" id="CHEBI:29105"/>
    </cofactor>
</comment>
<dbReference type="Gene3D" id="3.40.50.620">
    <property type="entry name" value="HUPs"/>
    <property type="match status" value="1"/>
</dbReference>
<dbReference type="InterPro" id="IPR009080">
    <property type="entry name" value="tRNAsynth_Ia_anticodon-bd"/>
</dbReference>
<keyword evidence="10" id="KW-0030">Aminoacyl-tRNA synthetase</keyword>
<dbReference type="PROSITE" id="PS00028">
    <property type="entry name" value="ZINC_FINGER_C2H2_1"/>
    <property type="match status" value="1"/>
</dbReference>
<comment type="caution">
    <text evidence="16">The sequence shown here is derived from an EMBL/GenBank/DDBJ whole genome shotgun (WGS) entry which is preliminary data.</text>
</comment>
<keyword evidence="17" id="KW-1185">Reference proteome</keyword>
<keyword evidence="4" id="KW-0479">Metal-binding</keyword>
<dbReference type="GO" id="GO:0004817">
    <property type="term" value="F:cysteine-tRNA ligase activity"/>
    <property type="evidence" value="ECO:0007669"/>
    <property type="project" value="UniProtKB-EC"/>
</dbReference>
<dbReference type="PANTHER" id="PTHR10890">
    <property type="entry name" value="CYSTEINYL-TRNA SYNTHETASE"/>
    <property type="match status" value="1"/>
</dbReference>
<dbReference type="EMBL" id="JYDO01000012">
    <property type="protein sequence ID" value="KRZ78458.1"/>
    <property type="molecule type" value="Genomic_DNA"/>
</dbReference>
<evidence type="ECO:0000256" key="14">
    <source>
        <dbReference type="SAM" id="MobiDB-lite"/>
    </source>
</evidence>
<evidence type="ECO:0000256" key="4">
    <source>
        <dbReference type="ARBA" id="ARBA00022723"/>
    </source>
</evidence>
<dbReference type="PROSITE" id="PS50157">
    <property type="entry name" value="ZINC_FINGER_C2H2_2"/>
    <property type="match status" value="1"/>
</dbReference>
<evidence type="ECO:0000259" key="15">
    <source>
        <dbReference type="PROSITE" id="PS50157"/>
    </source>
</evidence>
<keyword evidence="7" id="KW-0862">Zinc</keyword>
<dbReference type="InterPro" id="IPR014729">
    <property type="entry name" value="Rossmann-like_a/b/a_fold"/>
</dbReference>
<keyword evidence="5" id="KW-0547">Nucleotide-binding</keyword>
<feature type="region of interest" description="Disordered" evidence="14">
    <location>
        <begin position="681"/>
        <end position="704"/>
    </location>
</feature>
<feature type="compositionally biased region" description="Basic and acidic residues" evidence="14">
    <location>
        <begin position="681"/>
        <end position="690"/>
    </location>
</feature>
<feature type="non-terminal residue" evidence="16">
    <location>
        <position position="1"/>
    </location>
</feature>
<evidence type="ECO:0000256" key="12">
    <source>
        <dbReference type="ARBA" id="ARBA00039362"/>
    </source>
</evidence>
<evidence type="ECO:0000256" key="6">
    <source>
        <dbReference type="ARBA" id="ARBA00022771"/>
    </source>
</evidence>
<dbReference type="InterPro" id="IPR015803">
    <property type="entry name" value="Cys-tRNA-ligase"/>
</dbReference>
<evidence type="ECO:0000256" key="13">
    <source>
        <dbReference type="PROSITE-ProRule" id="PRU00042"/>
    </source>
</evidence>
<dbReference type="GO" id="GO:0008270">
    <property type="term" value="F:zinc ion binding"/>
    <property type="evidence" value="ECO:0007669"/>
    <property type="project" value="UniProtKB-KW"/>
</dbReference>
<gene>
    <name evidence="16" type="ORF">T10_5484</name>
</gene>
<dbReference type="SUPFAM" id="SSF57667">
    <property type="entry name" value="beta-beta-alpha zinc fingers"/>
    <property type="match status" value="1"/>
</dbReference>
<evidence type="ECO:0000256" key="10">
    <source>
        <dbReference type="ARBA" id="ARBA00023146"/>
    </source>
</evidence>
<protein>
    <recommendedName>
        <fullName evidence="12">Cysteine--tRNA ligase, cytoplasmic</fullName>
        <ecNumber evidence="2">6.1.1.16</ecNumber>
    </recommendedName>
    <alternativeName>
        <fullName evidence="11">Cysteinyl-tRNA synthetase</fullName>
    </alternativeName>
</protein>
<dbReference type="GO" id="GO:0006423">
    <property type="term" value="P:cysteinyl-tRNA aminoacylation"/>
    <property type="evidence" value="ECO:0007669"/>
    <property type="project" value="InterPro"/>
</dbReference>
<proteinExistence type="inferred from homology"/>
<dbReference type="NCBIfam" id="TIGR00435">
    <property type="entry name" value="cysS"/>
    <property type="match status" value="1"/>
</dbReference>
<dbReference type="InterPro" id="IPR032678">
    <property type="entry name" value="tRNA-synt_1_cat_dom"/>
</dbReference>
<accession>A0A0V1N3C2</accession>
<dbReference type="InterPro" id="IPR036236">
    <property type="entry name" value="Znf_C2H2_sf"/>
</dbReference>
<sequence length="826" mass="93839">LRTVGNIFLWNFNRAGISSAFSIKMPFHNGKADEVTCAMESLSLPVIKPRSCLKLYNSLTRKKEIFIPRHGNQVNWYICGPTVYDAAHMGHARSYISFDILRRVLQHYFGYDVLFVMNITDIDDKIIVRARQRHLFQNYLDSAPSVEKMLRDVKSALEMYKKKFETEANVDKKAMLLGQINKVEITIKQAKNDSEKEEYCKNLANNASEVLSQWLDSELGNTITDHSIFDSLARHFEQDFDLDMAALNVLPPDVVTRVSEYIPEVVTFVDGLVKRGFAYEVQGSVYFDTVTFGRADGHRYGRLLPEAVQDTSLLVEGEGELSLGDEDQARQKRFSGDFALWKASKPGEPAWPSPWGPGRPGWHIECSAMASAICGEQLDVHAGGFDLKFPHHDNELAQSEAYHGCAPWVRYFLHAGTLRIQGLKMSKSLKNFVTIKQALQQYTSRQIRLLFLMHNWAEPLDYSPQTMERALHFERVCQQFFRTVAHYLRRYFNRGKAGSYAKLTADELRLLQALQTCKQAVHDALCDSVDTKTALEHIRELICHVNVYLDSSAAVPNCLLLRNSAIYVNNILKLFGACGNDADEIGKCFGDKGDVVTSSDCANESLLMPCLNALADFREVVRSEAKIHGVQALLKECDRIRDEILPNMGVLLEDRKGHTVVKLVDPETLAREREQKVKLEKERLAEKEKQNAQSAAKKAEKERLQRMPASELFRQQVDKYSAFDERGIPTHDADGELLNMDQIHDELEKNKKEVKRITPDPDLPGEGQYPCIGCDRHFTSQSVLMEHCRSKAHKRRMKELKFSTKYTQKEAEAAAGLGIYTALNKK</sequence>
<dbReference type="AlphaFoldDB" id="A0A0V1N3C2"/>
<keyword evidence="8" id="KW-0067">ATP-binding</keyword>
<evidence type="ECO:0000256" key="9">
    <source>
        <dbReference type="ARBA" id="ARBA00022917"/>
    </source>
</evidence>
<dbReference type="CDD" id="cd00672">
    <property type="entry name" value="CysRS_core"/>
    <property type="match status" value="1"/>
</dbReference>
<evidence type="ECO:0000256" key="8">
    <source>
        <dbReference type="ARBA" id="ARBA00022840"/>
    </source>
</evidence>
<dbReference type="PRINTS" id="PR00983">
    <property type="entry name" value="TRNASYNTHCYS"/>
</dbReference>
<evidence type="ECO:0000256" key="1">
    <source>
        <dbReference type="ARBA" id="ARBA00001947"/>
    </source>
</evidence>